<organism evidence="3 4">
    <name type="scientific">Alkalilimnicola ehrlichii (strain ATCC BAA-1101 / DSM 17681 / MLHE-1)</name>
    <dbReference type="NCBI Taxonomy" id="187272"/>
    <lineage>
        <taxon>Bacteria</taxon>
        <taxon>Pseudomonadati</taxon>
        <taxon>Pseudomonadota</taxon>
        <taxon>Gammaproteobacteria</taxon>
        <taxon>Chromatiales</taxon>
        <taxon>Ectothiorhodospiraceae</taxon>
        <taxon>Alkalilimnicola</taxon>
    </lineage>
</organism>
<evidence type="ECO:0000259" key="2">
    <source>
        <dbReference type="Pfam" id="PF13501"/>
    </source>
</evidence>
<dbReference type="NCBIfam" id="TIGR01409">
    <property type="entry name" value="TAT_signal_seq"/>
    <property type="match status" value="1"/>
</dbReference>
<keyword evidence="1" id="KW-0732">Signal</keyword>
<dbReference type="KEGG" id="aeh:Mlg_1681"/>
<keyword evidence="4" id="KW-1185">Reference proteome</keyword>
<dbReference type="InterPro" id="IPR016568">
    <property type="entry name" value="Sulphur_oxidation_SoxY"/>
</dbReference>
<reference evidence="4" key="1">
    <citation type="submission" date="2006-08" db="EMBL/GenBank/DDBJ databases">
        <title>Complete sequence of Alkalilimnicola ehrilichei MLHE-1.</title>
        <authorList>
            <person name="Copeland A."/>
            <person name="Lucas S."/>
            <person name="Lapidus A."/>
            <person name="Barry K."/>
            <person name="Detter J.C."/>
            <person name="Glavina del Rio T."/>
            <person name="Hammon N."/>
            <person name="Israni S."/>
            <person name="Dalin E."/>
            <person name="Tice H."/>
            <person name="Pitluck S."/>
            <person name="Sims D."/>
            <person name="Brettin T."/>
            <person name="Bruce D."/>
            <person name="Han C."/>
            <person name="Tapia R."/>
            <person name="Gilna P."/>
            <person name="Schmutz J."/>
            <person name="Larimer F."/>
            <person name="Land M."/>
            <person name="Hauser L."/>
            <person name="Kyrpides N."/>
            <person name="Mikhailova N."/>
            <person name="Oremland R.S."/>
            <person name="Hoeft S.E."/>
            <person name="Switzer-Blum J."/>
            <person name="Kulp T."/>
            <person name="King G."/>
            <person name="Tabita R."/>
            <person name="Witte B."/>
            <person name="Santini J.M."/>
            <person name="Basu P."/>
            <person name="Hollibaugh J.T."/>
            <person name="Xie G."/>
            <person name="Stolz J.F."/>
            <person name="Richardson P."/>
        </authorList>
    </citation>
    <scope>NUCLEOTIDE SEQUENCE [LARGE SCALE GENOMIC DNA]</scope>
    <source>
        <strain evidence="4">ATCC BAA-1101 / DSM 17681 / MLHE-1</strain>
    </source>
</reference>
<dbReference type="Gene3D" id="2.60.40.2470">
    <property type="entry name" value="SoxY domain"/>
    <property type="match status" value="1"/>
</dbReference>
<dbReference type="PROSITE" id="PS51318">
    <property type="entry name" value="TAT"/>
    <property type="match status" value="1"/>
</dbReference>
<dbReference type="InterPro" id="IPR019546">
    <property type="entry name" value="TAT_signal_bac_arc"/>
</dbReference>
<evidence type="ECO:0000313" key="4">
    <source>
        <dbReference type="Proteomes" id="UP000001962"/>
    </source>
</evidence>
<gene>
    <name evidence="3" type="ordered locus">Mlg_1681</name>
</gene>
<dbReference type="EMBL" id="CP000453">
    <property type="protein sequence ID" value="ABI57027.1"/>
    <property type="molecule type" value="Genomic_DNA"/>
</dbReference>
<dbReference type="PIRSF" id="PIRSF010312">
    <property type="entry name" value="Sulphur_oxidation_SoxY"/>
    <property type="match status" value="1"/>
</dbReference>
<evidence type="ECO:0000256" key="1">
    <source>
        <dbReference type="ARBA" id="ARBA00022729"/>
    </source>
</evidence>
<dbReference type="InterPro" id="IPR032711">
    <property type="entry name" value="SoxY"/>
</dbReference>
<feature type="domain" description="Ig-like SoxY" evidence="2">
    <location>
        <begin position="51"/>
        <end position="155"/>
    </location>
</feature>
<accession>Q0A810</accession>
<dbReference type="InterPro" id="IPR006311">
    <property type="entry name" value="TAT_signal"/>
</dbReference>
<protein>
    <submittedName>
        <fullName evidence="3">Thiosulfate-binding protein SoxY</fullName>
    </submittedName>
</protein>
<evidence type="ECO:0000313" key="3">
    <source>
        <dbReference type="EMBL" id="ABI57027.1"/>
    </source>
</evidence>
<dbReference type="Proteomes" id="UP000001962">
    <property type="component" value="Chromosome"/>
</dbReference>
<dbReference type="Pfam" id="PF13501">
    <property type="entry name" value="SoxY"/>
    <property type="match status" value="1"/>
</dbReference>
<dbReference type="OrthoDB" id="9798154at2"/>
<proteinExistence type="predicted"/>
<dbReference type="HOGENOM" id="CLU_118521_0_0_6"/>
<dbReference type="InterPro" id="IPR038162">
    <property type="entry name" value="SoxY_sf"/>
</dbReference>
<dbReference type="eggNOG" id="COG5501">
    <property type="taxonomic scope" value="Bacteria"/>
</dbReference>
<dbReference type="RefSeq" id="WP_011629421.1">
    <property type="nucleotide sequence ID" value="NC_008340.1"/>
</dbReference>
<dbReference type="AlphaFoldDB" id="Q0A810"/>
<sequence>MGISRRLFLKGTAAGGALAAALGSGLITLGQAVAGQTRPGFASNDIDQAIQALYGDLPLEDSDGVVVEGPPGVADDGGQVPITVRAGMNEVESISLFAAGNQPPLLASYDFPRPCPGTLATRIRMAESADVVAVVKANGTLYRGASFVRIGAAGC</sequence>
<name>Q0A810_ALKEH</name>